<dbReference type="EMBL" id="JBHUMD010000008">
    <property type="protein sequence ID" value="MFD2602029.1"/>
    <property type="molecule type" value="Genomic_DNA"/>
</dbReference>
<evidence type="ECO:0000313" key="2">
    <source>
        <dbReference type="Proteomes" id="UP001597480"/>
    </source>
</evidence>
<dbReference type="RefSeq" id="WP_379820528.1">
    <property type="nucleotide sequence ID" value="NZ_JBHUMD010000008.1"/>
</dbReference>
<accession>A0ABW5NT68</accession>
<dbReference type="Gene3D" id="1.25.40.10">
    <property type="entry name" value="Tetratricopeptide repeat domain"/>
    <property type="match status" value="1"/>
</dbReference>
<reference evidence="2" key="1">
    <citation type="journal article" date="2019" name="Int. J. Syst. Evol. Microbiol.">
        <title>The Global Catalogue of Microorganisms (GCM) 10K type strain sequencing project: providing services to taxonomists for standard genome sequencing and annotation.</title>
        <authorList>
            <consortium name="The Broad Institute Genomics Platform"/>
            <consortium name="The Broad Institute Genome Sequencing Center for Infectious Disease"/>
            <person name="Wu L."/>
            <person name="Ma J."/>
        </authorList>
    </citation>
    <scope>NUCLEOTIDE SEQUENCE [LARGE SCALE GENOMIC DNA]</scope>
    <source>
        <strain evidence="2">KCTC 42107</strain>
    </source>
</reference>
<evidence type="ECO:0000313" key="1">
    <source>
        <dbReference type="EMBL" id="MFD2602029.1"/>
    </source>
</evidence>
<proteinExistence type="predicted"/>
<dbReference type="SUPFAM" id="SSF48452">
    <property type="entry name" value="TPR-like"/>
    <property type="match status" value="1"/>
</dbReference>
<organism evidence="1 2">
    <name type="scientific">Flavobacterium suzhouense</name>
    <dbReference type="NCBI Taxonomy" id="1529638"/>
    <lineage>
        <taxon>Bacteria</taxon>
        <taxon>Pseudomonadati</taxon>
        <taxon>Bacteroidota</taxon>
        <taxon>Flavobacteriia</taxon>
        <taxon>Flavobacteriales</taxon>
        <taxon>Flavobacteriaceae</taxon>
        <taxon>Flavobacterium</taxon>
    </lineage>
</organism>
<name>A0ABW5NT68_9FLAO</name>
<dbReference type="InterPro" id="IPR011990">
    <property type="entry name" value="TPR-like_helical_dom_sf"/>
</dbReference>
<comment type="caution">
    <text evidence="1">The sequence shown here is derived from an EMBL/GenBank/DDBJ whole genome shotgun (WGS) entry which is preliminary data.</text>
</comment>
<dbReference type="Proteomes" id="UP001597480">
    <property type="component" value="Unassembled WGS sequence"/>
</dbReference>
<protein>
    <submittedName>
        <fullName evidence="1">Tetratricopeptide repeat protein</fullName>
    </submittedName>
</protein>
<gene>
    <name evidence="1" type="ORF">ACFSR3_08170</name>
</gene>
<keyword evidence="2" id="KW-1185">Reference proteome</keyword>
<sequence>MKFFLKLVFILLSLQTYSQTVNELEYELRVLRSGEKEGDKIKLARQLQDKEPFNEIAIDYIFEYYSDRDIDSVNIFFDKLTQTFPKNAEPYLLKSRFIHYLNVEYSQKKEFLNKALEIEPNNIEATYNLAEEYYRSFIYPTEVDRDVNLYNDTSLGTEFSAAIKEQDKEIKKRKEEEKAFQKEYAEKALGYFEKLWIITPNSRGIIYFPIKQLECFLKIDSADKYNLPENKNSFFPAGHFINKNQNWECDFTINYLFASESSDSSSEYITEQLQGLGESSLFQKQISDKTQIYRYTALPSFNYPICLTLEKNTKTAKLSWNIGKGAGGYSPQGIKESGHKNLTSNEWNNFRDLFEKIKYSTLPNKKYFLMTDGTTWVLEYKTSSVYEAKETNIAEKAYRESFLYLIKLAKIKLEREDAY</sequence>